<reference evidence="1 2" key="1">
    <citation type="submission" date="2024-03" db="EMBL/GenBank/DDBJ databases">
        <authorList>
            <person name="Martinez-Hernandez J."/>
        </authorList>
    </citation>
    <scope>NUCLEOTIDE SEQUENCE [LARGE SCALE GENOMIC DNA]</scope>
</reference>
<evidence type="ECO:0000313" key="1">
    <source>
        <dbReference type="EMBL" id="CAL0321475.1"/>
    </source>
</evidence>
<dbReference type="EMBL" id="CAXHTB010000015">
    <property type="protein sequence ID" value="CAL0321475.1"/>
    <property type="molecule type" value="Genomic_DNA"/>
</dbReference>
<keyword evidence="2" id="KW-1185">Reference proteome</keyword>
<dbReference type="PANTHER" id="PTHR47206:SF1">
    <property type="entry name" value="HOMEODOMAIN-LIKE SUPERFAMILY PROTEIN"/>
    <property type="match status" value="1"/>
</dbReference>
<dbReference type="AlphaFoldDB" id="A0AAV1XI33"/>
<name>A0AAV1XI33_LUPLU</name>
<accession>A0AAV1XI33</accession>
<evidence type="ECO:0000313" key="2">
    <source>
        <dbReference type="Proteomes" id="UP001497480"/>
    </source>
</evidence>
<proteinExistence type="predicted"/>
<organism evidence="1 2">
    <name type="scientific">Lupinus luteus</name>
    <name type="common">European yellow lupine</name>
    <dbReference type="NCBI Taxonomy" id="3873"/>
    <lineage>
        <taxon>Eukaryota</taxon>
        <taxon>Viridiplantae</taxon>
        <taxon>Streptophyta</taxon>
        <taxon>Embryophyta</taxon>
        <taxon>Tracheophyta</taxon>
        <taxon>Spermatophyta</taxon>
        <taxon>Magnoliopsida</taxon>
        <taxon>eudicotyledons</taxon>
        <taxon>Gunneridae</taxon>
        <taxon>Pentapetalae</taxon>
        <taxon>rosids</taxon>
        <taxon>fabids</taxon>
        <taxon>Fabales</taxon>
        <taxon>Fabaceae</taxon>
        <taxon>Papilionoideae</taxon>
        <taxon>50 kb inversion clade</taxon>
        <taxon>genistoids sensu lato</taxon>
        <taxon>core genistoids</taxon>
        <taxon>Genisteae</taxon>
        <taxon>Lupinus</taxon>
    </lineage>
</organism>
<sequence>MMVLTLLQEIAQYLDSKIDRNELVRKTTTGISNAREYQMLWRHLAYHDPLTENPGDTGEPLDDNSDVEYELEVLPPISVDSASEATTCVQVMIASHLPSIPTSSTIEASLTVNIPVCHSSRTPNESSDPSNLLQGWSIIFPITFQRTTLPTVSSTKGIEIMGTIGGNMVSKRKRWAEEEENKKRAIVQRWREWNWTTMERERFYCKENWRTIASSHETNIALTCALSGKFAAPKMTNPASISFNKSVNSFVQPCNIVEDPIGTNSVSSRCTPTVQKAINDALQQATNKALTCALGEKFAAYGMTNHASISFNKSVNSSLQPCNIVEAPIVLTLHQEIAQYPGSKIDLKELVMKTTTGISNAKEYQMLWRHLAYRDPLPLNPGDTEEPLDDNSDVQYELEALPPISVDSASEATTCVKVMMASRMTCIPSSSTIEA</sequence>
<dbReference type="Proteomes" id="UP001497480">
    <property type="component" value="Unassembled WGS sequence"/>
</dbReference>
<dbReference type="PANTHER" id="PTHR47206">
    <property type="entry name" value="HOMEODOMAIN-LIKE SUPERFAMILY PROTEIN"/>
    <property type="match status" value="1"/>
</dbReference>
<protein>
    <submittedName>
        <fullName evidence="1">Uncharacterized protein</fullName>
    </submittedName>
</protein>
<comment type="caution">
    <text evidence="1">The sequence shown here is derived from an EMBL/GenBank/DDBJ whole genome shotgun (WGS) entry which is preliminary data.</text>
</comment>
<gene>
    <name evidence="1" type="ORF">LLUT_LOCUS22535</name>
</gene>